<accession>F2JKI2</accession>
<keyword evidence="1 4" id="KW-0808">Transferase</keyword>
<dbReference type="Gene3D" id="3.90.550.10">
    <property type="entry name" value="Spore Coat Polysaccharide Biosynthesis Protein SpsA, Chain A"/>
    <property type="match status" value="1"/>
</dbReference>
<sequence>MKKSCSIVIPTKDKLSRLALTLKCLEPQVTEDVQVIVVFDGCKEETIEGFSNLNLSYEIDPIISEKNVGRAAARNLGIAEAIGDVIIFLDDDRLTERDFINKHLSYHEEEPCVVLGERMDLKYSEEAILDLAGEETIEKTLSEIQKGAHKEFYYNIKKWFLRKPRHALRYIAFITGNVSIDTCLIKQLGGFDESFKGWGYEDTDLGYRLAKENVKYIADYSIICYHMLHSHVRGQKSNEELKNLDYFKAKFPRDKTLQKVIGLYTIKASLRL</sequence>
<dbReference type="Pfam" id="PF00535">
    <property type="entry name" value="Glycos_transf_2"/>
    <property type="match status" value="1"/>
</dbReference>
<dbReference type="PANTHER" id="PTHR43685">
    <property type="entry name" value="GLYCOSYLTRANSFERASE"/>
    <property type="match status" value="1"/>
</dbReference>
<evidence type="ECO:0000313" key="4">
    <source>
        <dbReference type="EMBL" id="ADZ82142.1"/>
    </source>
</evidence>
<dbReference type="InterPro" id="IPR001173">
    <property type="entry name" value="Glyco_trans_2-like"/>
</dbReference>
<dbReference type="eggNOG" id="COG1216">
    <property type="taxonomic scope" value="Bacteria"/>
</dbReference>
<dbReference type="EMBL" id="CP002582">
    <property type="protein sequence ID" value="ADZ82142.1"/>
    <property type="molecule type" value="Genomic_DNA"/>
</dbReference>
<organism evidence="4 5">
    <name type="scientific">Cellulosilyticum lentocellum (strain ATCC 49066 / DSM 5427 / NCIMB 11756 / RHM5)</name>
    <name type="common">Clostridium lentocellum</name>
    <dbReference type="NCBI Taxonomy" id="642492"/>
    <lineage>
        <taxon>Bacteria</taxon>
        <taxon>Bacillati</taxon>
        <taxon>Bacillota</taxon>
        <taxon>Clostridia</taxon>
        <taxon>Lachnospirales</taxon>
        <taxon>Cellulosilyticaceae</taxon>
        <taxon>Cellulosilyticum</taxon>
    </lineage>
</organism>
<proteinExistence type="predicted"/>
<gene>
    <name evidence="4" type="ordered locus">Clole_0399</name>
</gene>
<dbReference type="InterPro" id="IPR029044">
    <property type="entry name" value="Nucleotide-diphossugar_trans"/>
</dbReference>
<evidence type="ECO:0000313" key="5">
    <source>
        <dbReference type="Proteomes" id="UP000008467"/>
    </source>
</evidence>
<dbReference type="PANTHER" id="PTHR43685:SF2">
    <property type="entry name" value="GLYCOSYLTRANSFERASE 2-LIKE DOMAIN-CONTAINING PROTEIN"/>
    <property type="match status" value="1"/>
</dbReference>
<dbReference type="Proteomes" id="UP000008467">
    <property type="component" value="Chromosome"/>
</dbReference>
<dbReference type="SUPFAM" id="SSF53448">
    <property type="entry name" value="Nucleotide-diphospho-sugar transferases"/>
    <property type="match status" value="1"/>
</dbReference>
<keyword evidence="5" id="KW-1185">Reference proteome</keyword>
<dbReference type="RefSeq" id="WP_013655443.1">
    <property type="nucleotide sequence ID" value="NC_015275.1"/>
</dbReference>
<reference evidence="4 5" key="1">
    <citation type="journal article" date="2011" name="J. Bacteriol.">
        <title>Complete genome sequence of the cellulose-degrading bacterium Cellulosilyticum lentocellum.</title>
        <authorList>
            <consortium name="US DOE Joint Genome Institute"/>
            <person name="Miller D.A."/>
            <person name="Suen G."/>
            <person name="Bruce D."/>
            <person name="Copeland A."/>
            <person name="Cheng J.F."/>
            <person name="Detter C."/>
            <person name="Goodwin L.A."/>
            <person name="Han C.S."/>
            <person name="Hauser L.J."/>
            <person name="Land M.L."/>
            <person name="Lapidus A."/>
            <person name="Lucas S."/>
            <person name="Meincke L."/>
            <person name="Pitluck S."/>
            <person name="Tapia R."/>
            <person name="Teshima H."/>
            <person name="Woyke T."/>
            <person name="Fox B.G."/>
            <person name="Angert E.R."/>
            <person name="Currie C.R."/>
        </authorList>
    </citation>
    <scope>NUCLEOTIDE SEQUENCE [LARGE SCALE GENOMIC DNA]</scope>
    <source>
        <strain evidence="5">ATCC 49066 / DSM 5427 / NCIMB 11756 / RHM5</strain>
    </source>
</reference>
<dbReference type="HOGENOM" id="CLU_025996_24_2_9"/>
<dbReference type="STRING" id="642492.Clole_0399"/>
<name>F2JKI2_CELLD</name>
<dbReference type="GO" id="GO:0016740">
    <property type="term" value="F:transferase activity"/>
    <property type="evidence" value="ECO:0007669"/>
    <property type="project" value="UniProtKB-KW"/>
</dbReference>
<feature type="domain" description="Glycosyltransferase 2-like" evidence="2">
    <location>
        <begin position="6"/>
        <end position="120"/>
    </location>
</feature>
<dbReference type="AlphaFoldDB" id="F2JKI2"/>
<feature type="domain" description="Galactosyltransferase C-terminal" evidence="3">
    <location>
        <begin position="161"/>
        <end position="216"/>
    </location>
</feature>
<dbReference type="KEGG" id="cle:Clole_0399"/>
<evidence type="ECO:0000256" key="1">
    <source>
        <dbReference type="ARBA" id="ARBA00022679"/>
    </source>
</evidence>
<evidence type="ECO:0000259" key="3">
    <source>
        <dbReference type="Pfam" id="PF02709"/>
    </source>
</evidence>
<protein>
    <submittedName>
        <fullName evidence="4">Glycosyl transferase family 2</fullName>
    </submittedName>
</protein>
<dbReference type="Pfam" id="PF02709">
    <property type="entry name" value="Glyco_transf_7C"/>
    <property type="match status" value="1"/>
</dbReference>
<dbReference type="InterPro" id="IPR050834">
    <property type="entry name" value="Glycosyltransf_2"/>
</dbReference>
<evidence type="ECO:0000259" key="2">
    <source>
        <dbReference type="Pfam" id="PF00535"/>
    </source>
</evidence>
<dbReference type="InterPro" id="IPR027791">
    <property type="entry name" value="Galactosyl_T_C"/>
</dbReference>